<feature type="domain" description="Bacterial type II secretion system protein E" evidence="3">
    <location>
        <begin position="194"/>
        <end position="208"/>
    </location>
</feature>
<evidence type="ECO:0000256" key="1">
    <source>
        <dbReference type="ARBA" id="ARBA00006611"/>
    </source>
</evidence>
<keyword evidence="5" id="KW-1185">Reference proteome</keyword>
<dbReference type="InterPro" id="IPR003593">
    <property type="entry name" value="AAA+_ATPase"/>
</dbReference>
<dbReference type="InterPro" id="IPR027417">
    <property type="entry name" value="P-loop_NTPase"/>
</dbReference>
<dbReference type="OrthoDB" id="9805147at2"/>
<evidence type="ECO:0000313" key="5">
    <source>
        <dbReference type="Proteomes" id="UP000287502"/>
    </source>
</evidence>
<dbReference type="GO" id="GO:0005524">
    <property type="term" value="F:ATP binding"/>
    <property type="evidence" value="ECO:0007669"/>
    <property type="project" value="InterPro"/>
</dbReference>
<dbReference type="InterPro" id="IPR006321">
    <property type="entry name" value="PilT/PilU"/>
</dbReference>
<protein>
    <submittedName>
        <fullName evidence="4">Type IV pilus twitching motility protein PilT</fullName>
    </submittedName>
</protein>
<dbReference type="PANTHER" id="PTHR30486">
    <property type="entry name" value="TWITCHING MOTILITY PROTEIN PILT"/>
    <property type="match status" value="1"/>
</dbReference>
<dbReference type="RefSeq" id="WP_128465239.1">
    <property type="nucleotide sequence ID" value="NZ_CP035108.1"/>
</dbReference>
<dbReference type="Pfam" id="PF00437">
    <property type="entry name" value="T2SSE"/>
    <property type="match status" value="1"/>
</dbReference>
<dbReference type="SMART" id="SM00382">
    <property type="entry name" value="AAA"/>
    <property type="match status" value="1"/>
</dbReference>
<dbReference type="NCBIfam" id="TIGR01420">
    <property type="entry name" value="pilT_fam"/>
    <property type="match status" value="1"/>
</dbReference>
<dbReference type="GO" id="GO:0016887">
    <property type="term" value="F:ATP hydrolysis activity"/>
    <property type="evidence" value="ECO:0007669"/>
    <property type="project" value="InterPro"/>
</dbReference>
<sequence>MDINTILQRTVAMGASDLHLKVGRPPTVRLHGSLESIQGLPKLNAEDTLKIATDVMPQSAKNRFKEGKEADFAYAVPKVGRFRVNAFLQRGVISMVFRTIPIDIPDIEKLSLPEVIKTIALENRGLVLVTGITGSGKSTTLAAMIDYINTHKRVNVITVEDPIEFMHVDKNCIIAQREVGADTNSFSEALKRALRQDPDVILVGEMRDLETIETAMHAAETGHLVMSTLHTLDAPETINRIISVFPPHQQEQIRIQLAGIIKAVISQRLVPTSDGHGRVAAIEVMVSNATIRECITDKMKTRQITDFIEQGRSVYGSQSFDQSLIDHVRSGQVTFEEAMKWAKKPDDFALKMRGISSSSDNEENEWKLGGMLNKEEEE</sequence>
<reference evidence="4 5" key="1">
    <citation type="submission" date="2019-01" db="EMBL/GenBank/DDBJ databases">
        <title>Geovibrio thiophilus DSM 11263, complete genome.</title>
        <authorList>
            <person name="Spring S."/>
            <person name="Bunk B."/>
            <person name="Sproer C."/>
        </authorList>
    </citation>
    <scope>NUCLEOTIDE SEQUENCE [LARGE SCALE GENOMIC DNA]</scope>
    <source>
        <strain evidence="4 5">DSM 11263</strain>
    </source>
</reference>
<dbReference type="EMBL" id="CP035108">
    <property type="protein sequence ID" value="QAR31952.1"/>
    <property type="molecule type" value="Genomic_DNA"/>
</dbReference>
<dbReference type="AlphaFoldDB" id="A0A410JUU4"/>
<proteinExistence type="inferred from homology"/>
<dbReference type="SUPFAM" id="SSF52540">
    <property type="entry name" value="P-loop containing nucleoside triphosphate hydrolases"/>
    <property type="match status" value="1"/>
</dbReference>
<evidence type="ECO:0000259" key="3">
    <source>
        <dbReference type="PROSITE" id="PS00662"/>
    </source>
</evidence>
<dbReference type="InterPro" id="IPR050921">
    <property type="entry name" value="T4SS_GSP_E_ATPase"/>
</dbReference>
<feature type="region of interest" description="Disordered" evidence="2">
    <location>
        <begin position="354"/>
        <end position="378"/>
    </location>
</feature>
<evidence type="ECO:0000256" key="2">
    <source>
        <dbReference type="SAM" id="MobiDB-lite"/>
    </source>
</evidence>
<accession>A0A410JUU4</accession>
<dbReference type="Proteomes" id="UP000287502">
    <property type="component" value="Chromosome"/>
</dbReference>
<dbReference type="PROSITE" id="PS00662">
    <property type="entry name" value="T2SP_E"/>
    <property type="match status" value="1"/>
</dbReference>
<evidence type="ECO:0000313" key="4">
    <source>
        <dbReference type="EMBL" id="QAR31952.1"/>
    </source>
</evidence>
<gene>
    <name evidence="4" type="ORF">EP073_00605</name>
</gene>
<dbReference type="CDD" id="cd01131">
    <property type="entry name" value="PilT"/>
    <property type="match status" value="1"/>
</dbReference>
<dbReference type="KEGG" id="gtl:EP073_00605"/>
<comment type="similarity">
    <text evidence="1">Belongs to the GSP E family.</text>
</comment>
<dbReference type="PANTHER" id="PTHR30486:SF12">
    <property type="entry name" value="TYPE IV PILUS ATPASE PILU"/>
    <property type="match status" value="1"/>
</dbReference>
<dbReference type="InterPro" id="IPR001482">
    <property type="entry name" value="T2SS/T4SS_dom"/>
</dbReference>
<name>A0A410JUU4_9BACT</name>
<dbReference type="Gene3D" id="3.30.450.90">
    <property type="match status" value="1"/>
</dbReference>
<organism evidence="4 5">
    <name type="scientific">Geovibrio thiophilus</name>
    <dbReference type="NCBI Taxonomy" id="139438"/>
    <lineage>
        <taxon>Bacteria</taxon>
        <taxon>Pseudomonadati</taxon>
        <taxon>Deferribacterota</taxon>
        <taxon>Deferribacteres</taxon>
        <taxon>Deferribacterales</taxon>
        <taxon>Geovibrionaceae</taxon>
        <taxon>Geovibrio</taxon>
    </lineage>
</organism>
<dbReference type="Gene3D" id="3.40.50.300">
    <property type="entry name" value="P-loop containing nucleotide triphosphate hydrolases"/>
    <property type="match status" value="1"/>
</dbReference>